<dbReference type="GO" id="GO:0008360">
    <property type="term" value="P:regulation of cell shape"/>
    <property type="evidence" value="ECO:0007669"/>
    <property type="project" value="UniProtKB-KW"/>
</dbReference>
<accession>A0A098M5N9</accession>
<dbReference type="InterPro" id="IPR012338">
    <property type="entry name" value="Beta-lactam/transpept-like"/>
</dbReference>
<evidence type="ECO:0000256" key="8">
    <source>
        <dbReference type="PIRSR" id="PIRSR618044-2"/>
    </source>
</evidence>
<dbReference type="Pfam" id="PF00768">
    <property type="entry name" value="Peptidase_S11"/>
    <property type="match status" value="1"/>
</dbReference>
<evidence type="ECO:0000256" key="6">
    <source>
        <dbReference type="ARBA" id="ARBA00023316"/>
    </source>
</evidence>
<sequence length="405" mass="44847">MNMKIKKRKRIFSLMLCMLLFLLLPMPSLGAENSSINTHARAASLIDVESGRILYSSRGDEPMPMASLTKIMTAIVAIENGDLDGIVKVSKNAYAKEGSSLYLKLGEEMTLETMLYGLMLRSGNDAASAIAEHVGGSEEGFVFMMNAKAELLQLKNTHFANPHGLDAKGHYSSANDLAVLTAYALHNPVFKEIVKTEVKTADNPNEKWDYKWRNKNKMLRLYEGADGVKTGYTKIALRCLVSSATRNGQQLVAVTLNDGNDWNDHASLLNFGFNHYPLKTLIKRGDKVSGYDLFTSKDFNYPLGKGEQERLITTMILHSESKSGKSKLRPVDFGLQGFLQLQLGGKEIGRIPLYAPDTLPPKTPIYNKKISTEPTVAYPSNTWLQAAVSTLRALFQAGGRETYHD</sequence>
<feature type="active site" evidence="7">
    <location>
        <position position="122"/>
    </location>
</feature>
<evidence type="ECO:0000256" key="4">
    <source>
        <dbReference type="ARBA" id="ARBA00022960"/>
    </source>
</evidence>
<dbReference type="GO" id="GO:0009252">
    <property type="term" value="P:peptidoglycan biosynthetic process"/>
    <property type="evidence" value="ECO:0007669"/>
    <property type="project" value="UniProtKB-KW"/>
</dbReference>
<evidence type="ECO:0000256" key="3">
    <source>
        <dbReference type="ARBA" id="ARBA00022801"/>
    </source>
</evidence>
<feature type="chain" id="PRO_5039639537" evidence="10">
    <location>
        <begin position="31"/>
        <end position="405"/>
    </location>
</feature>
<evidence type="ECO:0000313" key="13">
    <source>
        <dbReference type="Proteomes" id="UP000029734"/>
    </source>
</evidence>
<dbReference type="Gene3D" id="3.40.710.10">
    <property type="entry name" value="DD-peptidase/beta-lactamase superfamily"/>
    <property type="match status" value="1"/>
</dbReference>
<dbReference type="STRING" id="268407.PWYN_25295"/>
<name>A0A098M5N9_9BACL</name>
<reference evidence="12 13" key="1">
    <citation type="submission" date="2014-08" db="EMBL/GenBank/DDBJ databases">
        <authorList>
            <person name="den Bakker H.C."/>
        </authorList>
    </citation>
    <scope>NUCLEOTIDE SEQUENCE [LARGE SCALE GENOMIC DNA]</scope>
    <source>
        <strain evidence="12 13">DSM 18334</strain>
    </source>
</reference>
<dbReference type="PANTHER" id="PTHR21581:SF33">
    <property type="entry name" value="D-ALANYL-D-ALANINE CARBOXYPEPTIDASE DACB"/>
    <property type="match status" value="1"/>
</dbReference>
<keyword evidence="3" id="KW-0378">Hydrolase</keyword>
<evidence type="ECO:0000256" key="7">
    <source>
        <dbReference type="PIRSR" id="PIRSR618044-1"/>
    </source>
</evidence>
<dbReference type="AlphaFoldDB" id="A0A098M5N9"/>
<evidence type="ECO:0000313" key="12">
    <source>
        <dbReference type="EMBL" id="KGE17870.1"/>
    </source>
</evidence>
<keyword evidence="13" id="KW-1185">Reference proteome</keyword>
<evidence type="ECO:0000259" key="11">
    <source>
        <dbReference type="Pfam" id="PF00768"/>
    </source>
</evidence>
<evidence type="ECO:0000256" key="10">
    <source>
        <dbReference type="SAM" id="SignalP"/>
    </source>
</evidence>
<feature type="active site" description="Proton acceptor" evidence="7">
    <location>
        <position position="70"/>
    </location>
</feature>
<feature type="domain" description="Peptidase S11 D-alanyl-D-alanine carboxypeptidase A N-terminal" evidence="11">
    <location>
        <begin position="36"/>
        <end position="258"/>
    </location>
</feature>
<dbReference type="GO" id="GO:0006508">
    <property type="term" value="P:proteolysis"/>
    <property type="evidence" value="ECO:0007669"/>
    <property type="project" value="InterPro"/>
</dbReference>
<evidence type="ECO:0000256" key="5">
    <source>
        <dbReference type="ARBA" id="ARBA00022984"/>
    </source>
</evidence>
<keyword evidence="2 10" id="KW-0732">Signal</keyword>
<evidence type="ECO:0000256" key="9">
    <source>
        <dbReference type="RuleBase" id="RU004016"/>
    </source>
</evidence>
<feature type="active site" description="Proton acceptor" evidence="7">
    <location>
        <position position="67"/>
    </location>
</feature>
<keyword evidence="4" id="KW-0133">Cell shape</keyword>
<dbReference type="OrthoDB" id="9791132at2"/>
<keyword evidence="5" id="KW-0573">Peptidoglycan synthesis</keyword>
<dbReference type="SUPFAM" id="SSF56601">
    <property type="entry name" value="beta-lactamase/transpeptidase-like"/>
    <property type="match status" value="1"/>
</dbReference>
<dbReference type="GO" id="GO:0009002">
    <property type="term" value="F:serine-type D-Ala-D-Ala carboxypeptidase activity"/>
    <property type="evidence" value="ECO:0007669"/>
    <property type="project" value="InterPro"/>
</dbReference>
<gene>
    <name evidence="12" type="ORF">PWYN_25295</name>
</gene>
<evidence type="ECO:0000256" key="2">
    <source>
        <dbReference type="ARBA" id="ARBA00022729"/>
    </source>
</evidence>
<reference evidence="12 13" key="2">
    <citation type="submission" date="2014-10" db="EMBL/GenBank/DDBJ databases">
        <title>Comparative genomics of the Paenibacillus odorifer group.</title>
        <authorList>
            <person name="Tsai Y.-C."/>
            <person name="Martin N."/>
            <person name="Korlach J."/>
            <person name="Wiedmann M."/>
        </authorList>
    </citation>
    <scope>NUCLEOTIDE SEQUENCE [LARGE SCALE GENOMIC DNA]</scope>
    <source>
        <strain evidence="12 13">DSM 18334</strain>
    </source>
</reference>
<protein>
    <submittedName>
        <fullName evidence="12">Peptidase M15</fullName>
    </submittedName>
</protein>
<proteinExistence type="inferred from homology"/>
<comment type="similarity">
    <text evidence="1 9">Belongs to the peptidase S11 family.</text>
</comment>
<evidence type="ECO:0000256" key="1">
    <source>
        <dbReference type="ARBA" id="ARBA00007164"/>
    </source>
</evidence>
<dbReference type="eggNOG" id="COG1686">
    <property type="taxonomic scope" value="Bacteria"/>
</dbReference>
<feature type="signal peptide" evidence="10">
    <location>
        <begin position="1"/>
        <end position="30"/>
    </location>
</feature>
<dbReference type="InterPro" id="IPR018044">
    <property type="entry name" value="Peptidase_S11"/>
</dbReference>
<keyword evidence="6" id="KW-0961">Cell wall biogenesis/degradation</keyword>
<dbReference type="EMBL" id="JQCR01000003">
    <property type="protein sequence ID" value="KGE17870.1"/>
    <property type="molecule type" value="Genomic_DNA"/>
</dbReference>
<dbReference type="PRINTS" id="PR00725">
    <property type="entry name" value="DADACBPTASE1"/>
</dbReference>
<dbReference type="GO" id="GO:0071555">
    <property type="term" value="P:cell wall organization"/>
    <property type="evidence" value="ECO:0007669"/>
    <property type="project" value="UniProtKB-KW"/>
</dbReference>
<dbReference type="InterPro" id="IPR001967">
    <property type="entry name" value="Peptidase_S11_N"/>
</dbReference>
<dbReference type="RefSeq" id="WP_036657302.1">
    <property type="nucleotide sequence ID" value="NZ_JQCR01000003.1"/>
</dbReference>
<dbReference type="Proteomes" id="UP000029734">
    <property type="component" value="Unassembled WGS sequence"/>
</dbReference>
<dbReference type="PANTHER" id="PTHR21581">
    <property type="entry name" value="D-ALANYL-D-ALANINE CARBOXYPEPTIDASE"/>
    <property type="match status" value="1"/>
</dbReference>
<comment type="caution">
    <text evidence="12">The sequence shown here is derived from an EMBL/GenBank/DDBJ whole genome shotgun (WGS) entry which is preliminary data.</text>
</comment>
<organism evidence="12 13">
    <name type="scientific">Paenibacillus wynnii</name>
    <dbReference type="NCBI Taxonomy" id="268407"/>
    <lineage>
        <taxon>Bacteria</taxon>
        <taxon>Bacillati</taxon>
        <taxon>Bacillota</taxon>
        <taxon>Bacilli</taxon>
        <taxon>Bacillales</taxon>
        <taxon>Paenibacillaceae</taxon>
        <taxon>Paenibacillus</taxon>
    </lineage>
</organism>
<feature type="binding site" evidence="8">
    <location>
        <position position="229"/>
    </location>
    <ligand>
        <name>substrate</name>
    </ligand>
</feature>